<gene>
    <name evidence="2" type="ORF">HPP92_022721</name>
</gene>
<keyword evidence="3" id="KW-1185">Reference proteome</keyword>
<name>A0A835PQ61_VANPL</name>
<comment type="caution">
    <text evidence="2">The sequence shown here is derived from an EMBL/GenBank/DDBJ whole genome shotgun (WGS) entry which is preliminary data.</text>
</comment>
<dbReference type="AlphaFoldDB" id="A0A835PQ61"/>
<dbReference type="Proteomes" id="UP000636800">
    <property type="component" value="Chromosome 12"/>
</dbReference>
<protein>
    <submittedName>
        <fullName evidence="2">Uncharacterized protein</fullName>
    </submittedName>
</protein>
<feature type="region of interest" description="Disordered" evidence="1">
    <location>
        <begin position="158"/>
        <end position="230"/>
    </location>
</feature>
<evidence type="ECO:0000313" key="2">
    <source>
        <dbReference type="EMBL" id="KAG0457564.1"/>
    </source>
</evidence>
<organism evidence="2 3">
    <name type="scientific">Vanilla planifolia</name>
    <name type="common">Vanilla</name>
    <dbReference type="NCBI Taxonomy" id="51239"/>
    <lineage>
        <taxon>Eukaryota</taxon>
        <taxon>Viridiplantae</taxon>
        <taxon>Streptophyta</taxon>
        <taxon>Embryophyta</taxon>
        <taxon>Tracheophyta</taxon>
        <taxon>Spermatophyta</taxon>
        <taxon>Magnoliopsida</taxon>
        <taxon>Liliopsida</taxon>
        <taxon>Asparagales</taxon>
        <taxon>Orchidaceae</taxon>
        <taxon>Vanilloideae</taxon>
        <taxon>Vanilleae</taxon>
        <taxon>Vanilla</taxon>
    </lineage>
</organism>
<dbReference type="OrthoDB" id="26679at2759"/>
<feature type="compositionally biased region" description="Basic and acidic residues" evidence="1">
    <location>
        <begin position="163"/>
        <end position="180"/>
    </location>
</feature>
<proteinExistence type="predicted"/>
<feature type="compositionally biased region" description="Polar residues" evidence="1">
    <location>
        <begin position="217"/>
        <end position="230"/>
    </location>
</feature>
<dbReference type="EMBL" id="JADCNL010000012">
    <property type="protein sequence ID" value="KAG0457564.1"/>
    <property type="molecule type" value="Genomic_DNA"/>
</dbReference>
<reference evidence="2 3" key="1">
    <citation type="journal article" date="2020" name="Nat. Food">
        <title>A phased Vanilla planifolia genome enables genetic improvement of flavour and production.</title>
        <authorList>
            <person name="Hasing T."/>
            <person name="Tang H."/>
            <person name="Brym M."/>
            <person name="Khazi F."/>
            <person name="Huang T."/>
            <person name="Chambers A.H."/>
        </authorList>
    </citation>
    <scope>NUCLEOTIDE SEQUENCE [LARGE SCALE GENOMIC DNA]</scope>
    <source>
        <tissue evidence="2">Leaf</tissue>
    </source>
</reference>
<accession>A0A835PQ61</accession>
<evidence type="ECO:0000256" key="1">
    <source>
        <dbReference type="SAM" id="MobiDB-lite"/>
    </source>
</evidence>
<evidence type="ECO:0000313" key="3">
    <source>
        <dbReference type="Proteomes" id="UP000636800"/>
    </source>
</evidence>
<sequence length="230" mass="25697">MSLGSKNHNKGGTVIRKYEDKYKQMGDVVSKLTLDQATFGTFKRRRWNYIVQLPKWNKDRAEKIQTDLDELQQALNERCKRVWFTQSPHHSWSFLSAGNLVYKKELLIGMKDGTNLTMMMGLQSSRNLPLKLKNVVAPERLKPTLENSAQVPASIASHLSENSAKDKEPASLAEVEHKSDNYLSSRELITETELGKADDEDGLTKASPVSPGKSAIDSPSQGSTSHSIPK</sequence>